<evidence type="ECO:0000313" key="15">
    <source>
        <dbReference type="Proteomes" id="UP000838100"/>
    </source>
</evidence>
<evidence type="ECO:0000256" key="2">
    <source>
        <dbReference type="ARBA" id="ARBA00004370"/>
    </source>
</evidence>
<keyword evidence="6 11" id="KW-0812">Transmembrane</keyword>
<dbReference type="Pfam" id="PF02518">
    <property type="entry name" value="HATPase_c"/>
    <property type="match status" value="1"/>
</dbReference>
<keyword evidence="5 14" id="KW-0808">Transferase</keyword>
<dbReference type="EMBL" id="CAKLPX010000001">
    <property type="protein sequence ID" value="CAH0990808.1"/>
    <property type="molecule type" value="Genomic_DNA"/>
</dbReference>
<evidence type="ECO:0000256" key="9">
    <source>
        <dbReference type="ARBA" id="ARBA00023012"/>
    </source>
</evidence>
<dbReference type="SMART" id="SM00304">
    <property type="entry name" value="HAMP"/>
    <property type="match status" value="1"/>
</dbReference>
<evidence type="ECO:0000256" key="11">
    <source>
        <dbReference type="SAM" id="Phobius"/>
    </source>
</evidence>
<dbReference type="Proteomes" id="UP000838100">
    <property type="component" value="Unassembled WGS sequence"/>
</dbReference>
<dbReference type="PRINTS" id="PR00344">
    <property type="entry name" value="BCTRLSENSOR"/>
</dbReference>
<dbReference type="SUPFAM" id="SSF55874">
    <property type="entry name" value="ATPase domain of HSP90 chaperone/DNA topoisomerase II/histidine kinase"/>
    <property type="match status" value="1"/>
</dbReference>
<evidence type="ECO:0000256" key="5">
    <source>
        <dbReference type="ARBA" id="ARBA00022679"/>
    </source>
</evidence>
<evidence type="ECO:0000256" key="6">
    <source>
        <dbReference type="ARBA" id="ARBA00022692"/>
    </source>
</evidence>
<dbReference type="PROSITE" id="PS50109">
    <property type="entry name" value="HIS_KIN"/>
    <property type="match status" value="1"/>
</dbReference>
<evidence type="ECO:0000313" key="14">
    <source>
        <dbReference type="EMBL" id="CAH0990808.1"/>
    </source>
</evidence>
<dbReference type="RefSeq" id="WP_237443479.1">
    <property type="nucleotide sequence ID" value="NZ_CAKLPX010000001.1"/>
</dbReference>
<sequence length="482" mass="54456">MKPSNIFSSYTFRFTFAYITGLSFSVFVLLAIVYAFFSYSYSQQVHNTISRELEGVQQSYERDGVDGVEDFFETALQRGNFTQYFFMLADENYNKLAGNLEKWPEYTRYRGGWLSFEFDILKDSDYDLRLLKPEDAQGIHNDRSDFVGRSLTLGNGYHILVARHYADVLNTIELVIGILVRGMLVTIILGTIAGALISRAWLRRVDYINTSIKNIMMGDLSQRIALDGRSSGDINRLVANFNTMLDQLTESLEGVRRVSDNIAHDLRTPLTRMRNRLERLLDKTENENLDEVQGLIDEADALLNTFSALLRITRIESAKQRESFSGVDAAAILADVVEFYEPLAEEKNQQISFVSEGQPVLFGDRDMLFQTWVNLVDNAIKYTPDGGVIKVTLSQTQGELHGKLCQYATILVDDNGPGIPEAEREKSFRRFYRVESSRGVAPGNGLGLSLIAAIVKLHRGSITLEDHQPGLRVRLQLPLIEA</sequence>
<evidence type="ECO:0000256" key="7">
    <source>
        <dbReference type="ARBA" id="ARBA00022777"/>
    </source>
</evidence>
<dbReference type="SMART" id="SM00388">
    <property type="entry name" value="HisKA"/>
    <property type="match status" value="1"/>
</dbReference>
<feature type="domain" description="Histidine kinase" evidence="12">
    <location>
        <begin position="261"/>
        <end position="481"/>
    </location>
</feature>
<dbReference type="SMART" id="SM00387">
    <property type="entry name" value="HATPase_c"/>
    <property type="match status" value="1"/>
</dbReference>
<accession>A0ABN8EEP8</accession>
<dbReference type="Pfam" id="PF00672">
    <property type="entry name" value="HAMP"/>
    <property type="match status" value="1"/>
</dbReference>
<dbReference type="PANTHER" id="PTHR45436">
    <property type="entry name" value="SENSOR HISTIDINE KINASE YKOH"/>
    <property type="match status" value="1"/>
</dbReference>
<gene>
    <name evidence="14" type="primary">sasA_1</name>
    <name evidence="14" type="ORF">SIN8267_00908</name>
</gene>
<dbReference type="InterPro" id="IPR036097">
    <property type="entry name" value="HisK_dim/P_sf"/>
</dbReference>
<keyword evidence="7" id="KW-0418">Kinase</keyword>
<evidence type="ECO:0000256" key="4">
    <source>
        <dbReference type="ARBA" id="ARBA00022553"/>
    </source>
</evidence>
<feature type="transmembrane region" description="Helical" evidence="11">
    <location>
        <begin position="174"/>
        <end position="197"/>
    </location>
</feature>
<keyword evidence="4" id="KW-0597">Phosphoprotein</keyword>
<dbReference type="InterPro" id="IPR003660">
    <property type="entry name" value="HAMP_dom"/>
</dbReference>
<comment type="caution">
    <text evidence="14">The sequence shown here is derived from an EMBL/GenBank/DDBJ whole genome shotgun (WGS) entry which is preliminary data.</text>
</comment>
<dbReference type="InterPro" id="IPR003594">
    <property type="entry name" value="HATPase_dom"/>
</dbReference>
<protein>
    <recommendedName>
        <fullName evidence="3">histidine kinase</fullName>
        <ecNumber evidence="3">2.7.13.3</ecNumber>
    </recommendedName>
</protein>
<proteinExistence type="predicted"/>
<feature type="domain" description="HAMP" evidence="13">
    <location>
        <begin position="199"/>
        <end position="253"/>
    </location>
</feature>
<keyword evidence="8 11" id="KW-1133">Transmembrane helix</keyword>
<dbReference type="Gene3D" id="6.10.340.10">
    <property type="match status" value="1"/>
</dbReference>
<comment type="subcellular location">
    <subcellularLocation>
        <location evidence="2">Membrane</location>
    </subcellularLocation>
</comment>
<dbReference type="SUPFAM" id="SSF47384">
    <property type="entry name" value="Homodimeric domain of signal transducing histidine kinase"/>
    <property type="match status" value="1"/>
</dbReference>
<evidence type="ECO:0000256" key="1">
    <source>
        <dbReference type="ARBA" id="ARBA00000085"/>
    </source>
</evidence>
<dbReference type="CDD" id="cd00082">
    <property type="entry name" value="HisKA"/>
    <property type="match status" value="1"/>
</dbReference>
<evidence type="ECO:0000256" key="3">
    <source>
        <dbReference type="ARBA" id="ARBA00012438"/>
    </source>
</evidence>
<keyword evidence="9" id="KW-0902">Two-component regulatory system</keyword>
<dbReference type="InterPro" id="IPR003661">
    <property type="entry name" value="HisK_dim/P_dom"/>
</dbReference>
<reference evidence="14" key="1">
    <citation type="submission" date="2021-12" db="EMBL/GenBank/DDBJ databases">
        <authorList>
            <person name="Rodrigo-Torres L."/>
            <person name="Arahal R. D."/>
            <person name="Lucena T."/>
        </authorList>
    </citation>
    <scope>NUCLEOTIDE SEQUENCE</scope>
    <source>
        <strain evidence="14">CECT 8267</strain>
    </source>
</reference>
<name>A0ABN8EEP8_9GAMM</name>
<dbReference type="InterPro" id="IPR005467">
    <property type="entry name" value="His_kinase_dom"/>
</dbReference>
<keyword evidence="10 11" id="KW-0472">Membrane</keyword>
<dbReference type="InterPro" id="IPR036890">
    <property type="entry name" value="HATPase_C_sf"/>
</dbReference>
<evidence type="ECO:0000256" key="10">
    <source>
        <dbReference type="ARBA" id="ARBA00023136"/>
    </source>
</evidence>
<evidence type="ECO:0000256" key="8">
    <source>
        <dbReference type="ARBA" id="ARBA00022989"/>
    </source>
</evidence>
<dbReference type="InterPro" id="IPR004358">
    <property type="entry name" value="Sig_transdc_His_kin-like_C"/>
</dbReference>
<evidence type="ECO:0000259" key="13">
    <source>
        <dbReference type="PROSITE" id="PS50885"/>
    </source>
</evidence>
<comment type="catalytic activity">
    <reaction evidence="1">
        <text>ATP + protein L-histidine = ADP + protein N-phospho-L-histidine.</text>
        <dbReference type="EC" id="2.7.13.3"/>
    </reaction>
</comment>
<keyword evidence="15" id="KW-1185">Reference proteome</keyword>
<dbReference type="Gene3D" id="3.30.565.10">
    <property type="entry name" value="Histidine kinase-like ATPase, C-terminal domain"/>
    <property type="match status" value="1"/>
</dbReference>
<dbReference type="CDD" id="cd06225">
    <property type="entry name" value="HAMP"/>
    <property type="match status" value="1"/>
</dbReference>
<dbReference type="Pfam" id="PF00512">
    <property type="entry name" value="HisKA"/>
    <property type="match status" value="1"/>
</dbReference>
<dbReference type="PANTHER" id="PTHR45436:SF8">
    <property type="entry name" value="HISTIDINE KINASE"/>
    <property type="match status" value="1"/>
</dbReference>
<dbReference type="InterPro" id="IPR050428">
    <property type="entry name" value="TCS_sensor_his_kinase"/>
</dbReference>
<dbReference type="EC" id="2.7.13.3" evidence="3"/>
<dbReference type="GO" id="GO:0016740">
    <property type="term" value="F:transferase activity"/>
    <property type="evidence" value="ECO:0007669"/>
    <property type="project" value="UniProtKB-KW"/>
</dbReference>
<organism evidence="14 15">
    <name type="scientific">Sinobacterium norvegicum</name>
    <dbReference type="NCBI Taxonomy" id="1641715"/>
    <lineage>
        <taxon>Bacteria</taxon>
        <taxon>Pseudomonadati</taxon>
        <taxon>Pseudomonadota</taxon>
        <taxon>Gammaproteobacteria</taxon>
        <taxon>Cellvibrionales</taxon>
        <taxon>Spongiibacteraceae</taxon>
        <taxon>Sinobacterium</taxon>
    </lineage>
</organism>
<dbReference type="Gene3D" id="1.10.287.130">
    <property type="match status" value="1"/>
</dbReference>
<evidence type="ECO:0000259" key="12">
    <source>
        <dbReference type="PROSITE" id="PS50109"/>
    </source>
</evidence>
<dbReference type="PROSITE" id="PS50885">
    <property type="entry name" value="HAMP"/>
    <property type="match status" value="1"/>
</dbReference>
<feature type="transmembrane region" description="Helical" evidence="11">
    <location>
        <begin position="12"/>
        <end position="37"/>
    </location>
</feature>